<dbReference type="InterPro" id="IPR023796">
    <property type="entry name" value="Serpin_dom"/>
</dbReference>
<dbReference type="GeneID" id="101863598"/>
<evidence type="ECO:0000313" key="6">
    <source>
        <dbReference type="RefSeq" id="XP_005103479.2"/>
    </source>
</evidence>
<evidence type="ECO:0000259" key="4">
    <source>
        <dbReference type="SMART" id="SM00093"/>
    </source>
</evidence>
<evidence type="ECO:0000256" key="1">
    <source>
        <dbReference type="ARBA" id="ARBA00009500"/>
    </source>
</evidence>
<feature type="signal peptide" evidence="3">
    <location>
        <begin position="1"/>
        <end position="17"/>
    </location>
</feature>
<dbReference type="Gene3D" id="2.30.39.10">
    <property type="entry name" value="Alpha-1-antitrypsin, domain 1"/>
    <property type="match status" value="1"/>
</dbReference>
<evidence type="ECO:0000256" key="2">
    <source>
        <dbReference type="RuleBase" id="RU000411"/>
    </source>
</evidence>
<dbReference type="PANTHER" id="PTHR11461:SF211">
    <property type="entry name" value="GH10112P-RELATED"/>
    <property type="match status" value="1"/>
</dbReference>
<dbReference type="InterPro" id="IPR042178">
    <property type="entry name" value="Serpin_sf_1"/>
</dbReference>
<feature type="chain" id="PRO_5046725075" evidence="3">
    <location>
        <begin position="18"/>
        <end position="327"/>
    </location>
</feature>
<evidence type="ECO:0000313" key="5">
    <source>
        <dbReference type="Proteomes" id="UP000694888"/>
    </source>
</evidence>
<keyword evidence="5" id="KW-1185">Reference proteome</keyword>
<dbReference type="InterPro" id="IPR042185">
    <property type="entry name" value="Serpin_sf_2"/>
</dbReference>
<proteinExistence type="inferred from homology"/>
<dbReference type="Gene3D" id="3.30.497.10">
    <property type="entry name" value="Antithrombin, subunit I, domain 2"/>
    <property type="match status" value="1"/>
</dbReference>
<dbReference type="InterPro" id="IPR036186">
    <property type="entry name" value="Serpin_sf"/>
</dbReference>
<dbReference type="SMART" id="SM00093">
    <property type="entry name" value="SERPIN"/>
    <property type="match status" value="1"/>
</dbReference>
<name>A0ABM0JWX1_APLCA</name>
<sequence>MASMLILLACVAVATLAVPARQGDGIADLSKANAGFSQRLYQKIAMGKSEADKRPQLNSDKDIELYTGNGIFTNPSFNIVPSFVSDAQKKYFAKAEAFDMNAAGGPEKPINDFIERNTHDMIKDVVKSNSITSDTVMLLVNTVFFNGTWADRFSEYRTLKKPFHQLGGARSQVDMMRDDRYVNFKSDNSLKADMVRIPFKGGRFSLYVVLPQSVGGITALETSLTSGDAINKLFDGFQPKYVSLEIPKFKIESTFQLKDQLKALGMVKAFDAKAANFSGITTAYSDHSAEASHYKRSYVFFFFGVKVQAFAPYRNMEEDKAFLLCVS</sequence>
<dbReference type="SUPFAM" id="SSF56574">
    <property type="entry name" value="Serpins"/>
    <property type="match status" value="1"/>
</dbReference>
<dbReference type="InterPro" id="IPR000215">
    <property type="entry name" value="Serpin_fam"/>
</dbReference>
<keyword evidence="3" id="KW-0732">Signal</keyword>
<accession>A0ABM0JWX1</accession>
<reference evidence="6" key="1">
    <citation type="submission" date="2025-08" db="UniProtKB">
        <authorList>
            <consortium name="RefSeq"/>
        </authorList>
    </citation>
    <scope>IDENTIFICATION</scope>
</reference>
<dbReference type="RefSeq" id="XP_005103479.2">
    <property type="nucleotide sequence ID" value="XM_005103422.2"/>
</dbReference>
<gene>
    <name evidence="6" type="primary">LOC101863598</name>
</gene>
<protein>
    <submittedName>
        <fullName evidence="6">Serpin B4-like</fullName>
    </submittedName>
</protein>
<evidence type="ECO:0000256" key="3">
    <source>
        <dbReference type="SAM" id="SignalP"/>
    </source>
</evidence>
<dbReference type="Pfam" id="PF00079">
    <property type="entry name" value="Serpin"/>
    <property type="match status" value="1"/>
</dbReference>
<comment type="similarity">
    <text evidence="1 2">Belongs to the serpin family.</text>
</comment>
<organism evidence="5 6">
    <name type="scientific">Aplysia californica</name>
    <name type="common">California sea hare</name>
    <dbReference type="NCBI Taxonomy" id="6500"/>
    <lineage>
        <taxon>Eukaryota</taxon>
        <taxon>Metazoa</taxon>
        <taxon>Spiralia</taxon>
        <taxon>Lophotrochozoa</taxon>
        <taxon>Mollusca</taxon>
        <taxon>Gastropoda</taxon>
        <taxon>Heterobranchia</taxon>
        <taxon>Euthyneura</taxon>
        <taxon>Tectipleura</taxon>
        <taxon>Aplysiida</taxon>
        <taxon>Aplysioidea</taxon>
        <taxon>Aplysiidae</taxon>
        <taxon>Aplysia</taxon>
    </lineage>
</organism>
<dbReference type="PANTHER" id="PTHR11461">
    <property type="entry name" value="SERINE PROTEASE INHIBITOR, SERPIN"/>
    <property type="match status" value="1"/>
</dbReference>
<dbReference type="Proteomes" id="UP000694888">
    <property type="component" value="Unplaced"/>
</dbReference>
<feature type="domain" description="Serpin" evidence="4">
    <location>
        <begin position="38"/>
        <end position="312"/>
    </location>
</feature>